<sequence length="229" mass="23929">MGAAAVAGLILGLLLGVAALLSAVLANPQYVVFDPKTGKIELKPAPANDAPFLKVHADGKVELVEGRNEEQSTENDNANNNKKDASAAKADDKKADASKKEALAAAKPVAGADAAKTCCEAPKLSLHGTVELVQVLQALGVASPAAAEKKKDKEKQGCAECSPAHNHEPTACESTILSITSITITIVNLRQSILCTLIVAMSAIRCIARIDAVGTRAAIRIGRRRRRRP</sequence>
<name>A0A0F7RXF7_9BASI</name>
<organism evidence="3 4">
    <name type="scientific">Sporisorium scitamineum</name>
    <dbReference type="NCBI Taxonomy" id="49012"/>
    <lineage>
        <taxon>Eukaryota</taxon>
        <taxon>Fungi</taxon>
        <taxon>Dikarya</taxon>
        <taxon>Basidiomycota</taxon>
        <taxon>Ustilaginomycotina</taxon>
        <taxon>Ustilaginomycetes</taxon>
        <taxon>Ustilaginales</taxon>
        <taxon>Ustilaginaceae</taxon>
        <taxon>Sporisorium</taxon>
    </lineage>
</organism>
<keyword evidence="2" id="KW-0732">Signal</keyword>
<evidence type="ECO:0000313" key="3">
    <source>
        <dbReference type="EMBL" id="CDR99993.1"/>
    </source>
</evidence>
<evidence type="ECO:0000313" key="4">
    <source>
        <dbReference type="Proteomes" id="UP000242770"/>
    </source>
</evidence>
<feature type="signal peptide" evidence="2">
    <location>
        <begin position="1"/>
        <end position="26"/>
    </location>
</feature>
<dbReference type="EMBL" id="CCFA01001831">
    <property type="protein sequence ID" value="CDR99993.1"/>
    <property type="molecule type" value="Genomic_DNA"/>
</dbReference>
<gene>
    <name evidence="3" type="primary">SSCI33200.1</name>
</gene>
<keyword evidence="4" id="KW-1185">Reference proteome</keyword>
<proteinExistence type="predicted"/>
<reference evidence="4" key="1">
    <citation type="submission" date="2014-06" db="EMBL/GenBank/DDBJ databases">
        <authorList>
            <person name="Berkman P.J."/>
        </authorList>
    </citation>
    <scope>NUCLEOTIDE SEQUENCE [LARGE SCALE GENOMIC DNA]</scope>
</reference>
<evidence type="ECO:0000256" key="2">
    <source>
        <dbReference type="SAM" id="SignalP"/>
    </source>
</evidence>
<feature type="compositionally biased region" description="Basic and acidic residues" evidence="1">
    <location>
        <begin position="81"/>
        <end position="94"/>
    </location>
</feature>
<dbReference type="Proteomes" id="UP000242770">
    <property type="component" value="Unassembled WGS sequence"/>
</dbReference>
<feature type="region of interest" description="Disordered" evidence="1">
    <location>
        <begin position="66"/>
        <end position="94"/>
    </location>
</feature>
<evidence type="ECO:0000256" key="1">
    <source>
        <dbReference type="SAM" id="MobiDB-lite"/>
    </source>
</evidence>
<protein>
    <submittedName>
        <fullName evidence="3">Uncharacterized protein</fullName>
    </submittedName>
</protein>
<accession>A0A0F7RXF7</accession>
<dbReference type="AlphaFoldDB" id="A0A0F7RXF7"/>
<feature type="chain" id="PRO_5002521473" evidence="2">
    <location>
        <begin position="27"/>
        <end position="229"/>
    </location>
</feature>